<name>A0ABT5WJT8_9SPHN</name>
<dbReference type="RefSeq" id="WP_275226383.1">
    <property type="nucleotide sequence ID" value="NZ_JARESE010000001.1"/>
</dbReference>
<dbReference type="EMBL" id="JARESE010000001">
    <property type="protein sequence ID" value="MDE8650300.1"/>
    <property type="molecule type" value="Genomic_DNA"/>
</dbReference>
<sequence length="63" mass="6793">MTERLTPYGSTENAHAVAKVGKSKTPHSLAERMPSPELAAKVGQPGIDAARMTRRVVRHNARG</sequence>
<evidence type="ECO:0000313" key="2">
    <source>
        <dbReference type="EMBL" id="MDE8650300.1"/>
    </source>
</evidence>
<feature type="region of interest" description="Disordered" evidence="1">
    <location>
        <begin position="1"/>
        <end position="30"/>
    </location>
</feature>
<keyword evidence="3" id="KW-1185">Reference proteome</keyword>
<proteinExistence type="predicted"/>
<evidence type="ECO:0000313" key="3">
    <source>
        <dbReference type="Proteomes" id="UP001216253"/>
    </source>
</evidence>
<evidence type="ECO:0000256" key="1">
    <source>
        <dbReference type="SAM" id="MobiDB-lite"/>
    </source>
</evidence>
<reference evidence="2 3" key="1">
    <citation type="submission" date="2023-03" db="EMBL/GenBank/DDBJ databases">
        <title>NovoSphingobium album sp. nov. isolated from polycyclic aromatic hydrocarbons- and heavy-metal polluted soil.</title>
        <authorList>
            <person name="Liu Z."/>
            <person name="Wang K."/>
        </authorList>
    </citation>
    <scope>NUCLEOTIDE SEQUENCE [LARGE SCALE GENOMIC DNA]</scope>
    <source>
        <strain evidence="2 3">H3SJ31-1</strain>
    </source>
</reference>
<gene>
    <name evidence="2" type="ORF">PYV00_01040</name>
</gene>
<accession>A0ABT5WJT8</accession>
<protein>
    <recommendedName>
        <fullName evidence="4">DUF3606 domain-containing protein</fullName>
    </recommendedName>
</protein>
<organism evidence="2 3">
    <name type="scientific">Novosphingobium album</name>
    <name type="common">ex Liu et al. 2023</name>
    <dbReference type="NCBI Taxonomy" id="3031130"/>
    <lineage>
        <taxon>Bacteria</taxon>
        <taxon>Pseudomonadati</taxon>
        <taxon>Pseudomonadota</taxon>
        <taxon>Alphaproteobacteria</taxon>
        <taxon>Sphingomonadales</taxon>
        <taxon>Sphingomonadaceae</taxon>
        <taxon>Novosphingobium</taxon>
    </lineage>
</organism>
<dbReference type="Proteomes" id="UP001216253">
    <property type="component" value="Unassembled WGS sequence"/>
</dbReference>
<evidence type="ECO:0008006" key="4">
    <source>
        <dbReference type="Google" id="ProtNLM"/>
    </source>
</evidence>
<comment type="caution">
    <text evidence="2">The sequence shown here is derived from an EMBL/GenBank/DDBJ whole genome shotgun (WGS) entry which is preliminary data.</text>
</comment>